<organism evidence="3 4">
    <name type="scientific">Cellulosimicrobium cellulans F16</name>
    <dbReference type="NCBI Taxonomy" id="1350482"/>
    <lineage>
        <taxon>Bacteria</taxon>
        <taxon>Bacillati</taxon>
        <taxon>Actinomycetota</taxon>
        <taxon>Actinomycetes</taxon>
        <taxon>Micrococcales</taxon>
        <taxon>Promicromonosporaceae</taxon>
        <taxon>Cellulosimicrobium</taxon>
    </lineage>
</organism>
<evidence type="ECO:0000256" key="1">
    <source>
        <dbReference type="SAM" id="MobiDB-lite"/>
    </source>
</evidence>
<evidence type="ECO:0000259" key="2">
    <source>
        <dbReference type="Pfam" id="PF13185"/>
    </source>
</evidence>
<keyword evidence="4" id="KW-1185">Reference proteome</keyword>
<dbReference type="Gene3D" id="3.30.450.40">
    <property type="match status" value="1"/>
</dbReference>
<accession>A0A0M0F5F5</accession>
<name>A0A0M0F5F5_CELCE</name>
<dbReference type="EMBL" id="ATNL01000012">
    <property type="protein sequence ID" value="KON72411.1"/>
    <property type="molecule type" value="Genomic_DNA"/>
</dbReference>
<protein>
    <recommendedName>
        <fullName evidence="2">GAF domain-containing protein</fullName>
    </recommendedName>
</protein>
<feature type="domain" description="GAF" evidence="2">
    <location>
        <begin position="38"/>
        <end position="138"/>
    </location>
</feature>
<proteinExistence type="predicted"/>
<gene>
    <name evidence="3" type="ORF">M768_15690</name>
</gene>
<dbReference type="AlphaFoldDB" id="A0A0M0F5F5"/>
<dbReference type="InterPro" id="IPR003018">
    <property type="entry name" value="GAF"/>
</dbReference>
<dbReference type="SUPFAM" id="SSF55781">
    <property type="entry name" value="GAF domain-like"/>
    <property type="match status" value="1"/>
</dbReference>
<evidence type="ECO:0000313" key="4">
    <source>
        <dbReference type="Proteomes" id="UP000037387"/>
    </source>
</evidence>
<dbReference type="RefSeq" id="WP_053371335.1">
    <property type="nucleotide sequence ID" value="NZ_KQ435293.1"/>
</dbReference>
<feature type="compositionally biased region" description="Basic residues" evidence="1">
    <location>
        <begin position="217"/>
        <end position="226"/>
    </location>
</feature>
<dbReference type="Proteomes" id="UP000037387">
    <property type="component" value="Unassembled WGS sequence"/>
</dbReference>
<reference evidence="3 4" key="1">
    <citation type="journal article" date="2015" name="Sci. Rep.">
        <title>Functional and structural properties of a novel cellulosome-like multienzyme complex: efficient glycoside hydrolysis of water-insoluble 7-xylosyl-10-deacetylpaclitaxel.</title>
        <authorList>
            <person name="Dou T.Y."/>
            <person name="Luan H.W."/>
            <person name="Ge G.B."/>
            <person name="Dong M.M."/>
            <person name="Zou H.F."/>
            <person name="He Y.Q."/>
            <person name="Cui P."/>
            <person name="Wang J.Y."/>
            <person name="Hao D.C."/>
            <person name="Yang S.L."/>
            <person name="Yang L."/>
        </authorList>
    </citation>
    <scope>NUCLEOTIDE SEQUENCE [LARGE SCALE GENOMIC DNA]</scope>
    <source>
        <strain evidence="3 4">F16</strain>
    </source>
</reference>
<feature type="region of interest" description="Disordered" evidence="1">
    <location>
        <begin position="194"/>
        <end position="237"/>
    </location>
</feature>
<comment type="caution">
    <text evidence="3">The sequence shown here is derived from an EMBL/GenBank/DDBJ whole genome shotgun (WGS) entry which is preliminary data.</text>
</comment>
<sequence>MGIASFPQEFAERAATILDHGLEVSVTMRQAGVSVRAGSSSDAAARCDQAEALDDAGPCVDAMDAGSRLVVSVEEATDWEQWSRQARAEGYVSAAAVPAAVADDVAVALNLYSRTPDPWTPELLTAADSFAQLVASAVRLRLELAELEDSTAGFYRDMSDAVATERAVGAIMQTNQCSADEGAPHHRLRLAAPEREPARGGGAAAACARRVGPLRGRAGRLRRSRHVPSSPASNTAP</sequence>
<feature type="compositionally biased region" description="Low complexity" evidence="1">
    <location>
        <begin position="204"/>
        <end position="216"/>
    </location>
</feature>
<dbReference type="Pfam" id="PF13185">
    <property type="entry name" value="GAF_2"/>
    <property type="match status" value="1"/>
</dbReference>
<evidence type="ECO:0000313" key="3">
    <source>
        <dbReference type="EMBL" id="KON72411.1"/>
    </source>
</evidence>
<dbReference type="InterPro" id="IPR029016">
    <property type="entry name" value="GAF-like_dom_sf"/>
</dbReference>